<evidence type="ECO:0008006" key="3">
    <source>
        <dbReference type="Google" id="ProtNLM"/>
    </source>
</evidence>
<gene>
    <name evidence="1" type="ORF">QQF64_012962</name>
</gene>
<accession>A0ABR3LPT8</accession>
<proteinExistence type="predicted"/>
<name>A0ABR3LPT8_9TELE</name>
<evidence type="ECO:0000313" key="1">
    <source>
        <dbReference type="EMBL" id="KAL1254901.1"/>
    </source>
</evidence>
<sequence>MQNIYNVQMLQSSVAVLLHLSLRNDHTQLKRQFRTYQLHIYGEEHKLDVLFNANQVVHCTKNKTSWRELWSKSSGAQSDQLTDTDGTLTIKEFTNNYAGTYRVLDFEEES</sequence>
<dbReference type="Proteomes" id="UP001558613">
    <property type="component" value="Unassembled WGS sequence"/>
</dbReference>
<dbReference type="EMBL" id="JAYMGO010000019">
    <property type="protein sequence ID" value="KAL1254901.1"/>
    <property type="molecule type" value="Genomic_DNA"/>
</dbReference>
<evidence type="ECO:0000313" key="2">
    <source>
        <dbReference type="Proteomes" id="UP001558613"/>
    </source>
</evidence>
<keyword evidence="2" id="KW-1185">Reference proteome</keyword>
<reference evidence="1 2" key="1">
    <citation type="submission" date="2023-09" db="EMBL/GenBank/DDBJ databases">
        <authorList>
            <person name="Wang M."/>
        </authorList>
    </citation>
    <scope>NUCLEOTIDE SEQUENCE [LARGE SCALE GENOMIC DNA]</scope>
    <source>
        <strain evidence="1">GT-2023</strain>
        <tissue evidence="1">Liver</tissue>
    </source>
</reference>
<organism evidence="1 2">
    <name type="scientific">Cirrhinus molitorella</name>
    <name type="common">mud carp</name>
    <dbReference type="NCBI Taxonomy" id="172907"/>
    <lineage>
        <taxon>Eukaryota</taxon>
        <taxon>Metazoa</taxon>
        <taxon>Chordata</taxon>
        <taxon>Craniata</taxon>
        <taxon>Vertebrata</taxon>
        <taxon>Euteleostomi</taxon>
        <taxon>Actinopterygii</taxon>
        <taxon>Neopterygii</taxon>
        <taxon>Teleostei</taxon>
        <taxon>Ostariophysi</taxon>
        <taxon>Cypriniformes</taxon>
        <taxon>Cyprinidae</taxon>
        <taxon>Labeoninae</taxon>
        <taxon>Labeonini</taxon>
        <taxon>Cirrhinus</taxon>
    </lineage>
</organism>
<protein>
    <recommendedName>
        <fullName evidence="3">Galectin</fullName>
    </recommendedName>
</protein>
<comment type="caution">
    <text evidence="1">The sequence shown here is derived from an EMBL/GenBank/DDBJ whole genome shotgun (WGS) entry which is preliminary data.</text>
</comment>